<reference evidence="1 2" key="1">
    <citation type="submission" date="2018-11" db="EMBL/GenBank/DDBJ databases">
        <authorList>
            <consortium name="Pathogen Informatics"/>
        </authorList>
    </citation>
    <scope>NUCLEOTIDE SEQUENCE [LARGE SCALE GENOMIC DNA]</scope>
    <source>
        <strain evidence="1 2">Zambia</strain>
    </source>
</reference>
<organism evidence="1 2">
    <name type="scientific">Schistosoma margrebowiei</name>
    <dbReference type="NCBI Taxonomy" id="48269"/>
    <lineage>
        <taxon>Eukaryota</taxon>
        <taxon>Metazoa</taxon>
        <taxon>Spiralia</taxon>
        <taxon>Lophotrochozoa</taxon>
        <taxon>Platyhelminthes</taxon>
        <taxon>Trematoda</taxon>
        <taxon>Digenea</taxon>
        <taxon>Strigeidida</taxon>
        <taxon>Schistosomatoidea</taxon>
        <taxon>Schistosomatidae</taxon>
        <taxon>Schistosoma</taxon>
    </lineage>
</organism>
<proteinExistence type="predicted"/>
<protein>
    <submittedName>
        <fullName evidence="1">Uncharacterized protein</fullName>
    </submittedName>
</protein>
<dbReference type="AlphaFoldDB" id="A0A183LN28"/>
<evidence type="ECO:0000313" key="1">
    <source>
        <dbReference type="EMBL" id="VDO65001.1"/>
    </source>
</evidence>
<evidence type="ECO:0000313" key="2">
    <source>
        <dbReference type="Proteomes" id="UP000277204"/>
    </source>
</evidence>
<accession>A0A183LN28</accession>
<dbReference type="EMBL" id="UZAI01001756">
    <property type="protein sequence ID" value="VDO65001.1"/>
    <property type="molecule type" value="Genomic_DNA"/>
</dbReference>
<dbReference type="Proteomes" id="UP000277204">
    <property type="component" value="Unassembled WGS sequence"/>
</dbReference>
<keyword evidence="2" id="KW-1185">Reference proteome</keyword>
<name>A0A183LN28_9TREM</name>
<gene>
    <name evidence="1" type="ORF">SMRZ_LOCUS5203</name>
</gene>
<sequence>MRRYNLEVLEISKTHWTQVGQQRLASEDLLLYSGHDEENSLHTQGVALMLSKQAQNALIGWESHGPRTIKATFKTKKEGISMKVIQCYVPTKDCNEDAKDKFYVRPTDSFEVTIGVRQGCLLSSLLFLLVIDWIMKTSTSEGKHGIQWTSRI</sequence>